<evidence type="ECO:0000256" key="2">
    <source>
        <dbReference type="ARBA" id="ARBA00023125"/>
    </source>
</evidence>
<dbReference type="Gene3D" id="3.40.50.2300">
    <property type="match status" value="2"/>
</dbReference>
<dbReference type="Pfam" id="PF13377">
    <property type="entry name" value="Peripla_BP_3"/>
    <property type="match status" value="1"/>
</dbReference>
<name>A0A516R2Z1_STRST</name>
<keyword evidence="1" id="KW-0805">Transcription regulation</keyword>
<evidence type="ECO:0000256" key="1">
    <source>
        <dbReference type="ARBA" id="ARBA00023015"/>
    </source>
</evidence>
<dbReference type="GO" id="GO:0000976">
    <property type="term" value="F:transcription cis-regulatory region binding"/>
    <property type="evidence" value="ECO:0007669"/>
    <property type="project" value="TreeGrafter"/>
</dbReference>
<dbReference type="GO" id="GO:0003700">
    <property type="term" value="F:DNA-binding transcription factor activity"/>
    <property type="evidence" value="ECO:0007669"/>
    <property type="project" value="TreeGrafter"/>
</dbReference>
<evidence type="ECO:0000259" key="4">
    <source>
        <dbReference type="PROSITE" id="PS50932"/>
    </source>
</evidence>
<reference evidence="5 6" key="1">
    <citation type="journal article" date="2019" name="J. Ind. Microbiol. Biotechnol.">
        <title>The complete genomic sequence of Streptomyces spectabilis NRRL-2792 and identification of secondary metabolite biosynthetic gene clusters.</title>
        <authorList>
            <person name="Sinha A."/>
            <person name="Phillips-Salemka S."/>
            <person name="Niraula T.A."/>
            <person name="Short K.A."/>
            <person name="Niraula N.P."/>
        </authorList>
    </citation>
    <scope>NUCLEOTIDE SEQUENCE [LARGE SCALE GENOMIC DNA]</scope>
    <source>
        <strain evidence="5 6">NRRL 2792</strain>
    </source>
</reference>
<dbReference type="InterPro" id="IPR010982">
    <property type="entry name" value="Lambda_DNA-bd_dom_sf"/>
</dbReference>
<proteinExistence type="predicted"/>
<organism evidence="5 6">
    <name type="scientific">Streptomyces spectabilis</name>
    <dbReference type="NCBI Taxonomy" id="68270"/>
    <lineage>
        <taxon>Bacteria</taxon>
        <taxon>Bacillati</taxon>
        <taxon>Actinomycetota</taxon>
        <taxon>Actinomycetes</taxon>
        <taxon>Kitasatosporales</taxon>
        <taxon>Streptomycetaceae</taxon>
        <taxon>Streptomyces</taxon>
    </lineage>
</organism>
<protein>
    <submittedName>
        <fullName evidence="5">LacI family transcriptional regulator</fullName>
    </submittedName>
</protein>
<accession>A0A516R2Z1</accession>
<evidence type="ECO:0000313" key="6">
    <source>
        <dbReference type="Proteomes" id="UP000316806"/>
    </source>
</evidence>
<dbReference type="SMART" id="SM00354">
    <property type="entry name" value="HTH_LACI"/>
    <property type="match status" value="1"/>
</dbReference>
<feature type="domain" description="HTH lacI-type" evidence="4">
    <location>
        <begin position="7"/>
        <end position="63"/>
    </location>
</feature>
<dbReference type="SUPFAM" id="SSF53822">
    <property type="entry name" value="Periplasmic binding protein-like I"/>
    <property type="match status" value="1"/>
</dbReference>
<dbReference type="Proteomes" id="UP000316806">
    <property type="component" value="Chromosome"/>
</dbReference>
<dbReference type="EMBL" id="CP040916">
    <property type="protein sequence ID" value="QDQ10021.1"/>
    <property type="molecule type" value="Genomic_DNA"/>
</dbReference>
<dbReference type="RefSeq" id="WP_144001618.1">
    <property type="nucleotide sequence ID" value="NZ_CP040916.1"/>
</dbReference>
<dbReference type="SUPFAM" id="SSF47413">
    <property type="entry name" value="lambda repressor-like DNA-binding domains"/>
    <property type="match status" value="1"/>
</dbReference>
<dbReference type="InterPro" id="IPR000843">
    <property type="entry name" value="HTH_LacI"/>
</dbReference>
<gene>
    <name evidence="5" type="ORF">FH965_05175</name>
</gene>
<dbReference type="PANTHER" id="PTHR30146">
    <property type="entry name" value="LACI-RELATED TRANSCRIPTIONAL REPRESSOR"/>
    <property type="match status" value="1"/>
</dbReference>
<dbReference type="CDD" id="cd06267">
    <property type="entry name" value="PBP1_LacI_sugar_binding-like"/>
    <property type="match status" value="1"/>
</dbReference>
<keyword evidence="2" id="KW-0238">DNA-binding</keyword>
<dbReference type="PANTHER" id="PTHR30146:SF138">
    <property type="entry name" value="TRANSCRIPTIONAL REGULATORY PROTEIN"/>
    <property type="match status" value="1"/>
</dbReference>
<dbReference type="Pfam" id="PF00356">
    <property type="entry name" value="LacI"/>
    <property type="match status" value="1"/>
</dbReference>
<dbReference type="InterPro" id="IPR028082">
    <property type="entry name" value="Peripla_BP_I"/>
</dbReference>
<evidence type="ECO:0000256" key="3">
    <source>
        <dbReference type="ARBA" id="ARBA00023163"/>
    </source>
</evidence>
<dbReference type="AlphaFoldDB" id="A0A516R2Z1"/>
<sequence>MLRPRPVRLREVADTAGVHPATASRALNPATRARVSEDTARRVLRAAEDLGYRPNPIARSLKTARSHTVGLVVPDLTNPYFPPIVRGIESALEPAGYHAWIVDTHNDPRRERAQVESLRSRHVDGLIVATALRDHPHLRALHADGVPMVLVNRRVDGLDVPCVSPDDVSGITRAVTHLAELGHTRVAFVGGPATTSTGAARTRAFRHAVRDLGLADDPALLTEADQWSEAAGAHALRALLDADAPCTAVVAANDLLALGCYDALAARGLRCPADVSVVGFNDMPFLARLRPALTTVRVPHHEVGAEAARMLFDCMAGPARPARSLLLPVSLVVRESTAPPRRHAPTRPRR</sequence>
<dbReference type="CDD" id="cd01392">
    <property type="entry name" value="HTH_LacI"/>
    <property type="match status" value="1"/>
</dbReference>
<evidence type="ECO:0000313" key="5">
    <source>
        <dbReference type="EMBL" id="QDQ10021.1"/>
    </source>
</evidence>
<keyword evidence="3" id="KW-0804">Transcription</keyword>
<dbReference type="Gene3D" id="1.10.260.40">
    <property type="entry name" value="lambda repressor-like DNA-binding domains"/>
    <property type="match status" value="1"/>
</dbReference>
<dbReference type="InterPro" id="IPR046335">
    <property type="entry name" value="LacI/GalR-like_sensor"/>
</dbReference>
<dbReference type="PROSITE" id="PS50932">
    <property type="entry name" value="HTH_LACI_2"/>
    <property type="match status" value="1"/>
</dbReference>